<gene>
    <name evidence="6" type="ORF">SAMN05444365_106171</name>
</gene>
<evidence type="ECO:0000256" key="4">
    <source>
        <dbReference type="ARBA" id="ARBA00023163"/>
    </source>
</evidence>
<sequence>MNDDVDAMTATLAPRLALLAALVEERNLTRAAQRLGVPQPTASRWLVGLGDELGTPVAVRSGRALQLTRAGEHLAASASAALAALRGGCQRVIEEADPERGHVGLVFLHTMGERRVPELLRAFRRKHPAVRFTLSQGAHEELLRRLRAGQADLALTSPLPAAPEFAHAVLDQQPIVANLPADHSLAHRGRIRVAELADAQFVGMKPGYGLRQITDELCRSAGFEPELAFEGEEVDTVRGVVAAGLGVALLPVAERPLPPGVVEVPITPRACRQIALVWLADRPAAPAVSAFRDYVLRTASPGRSPRAR</sequence>
<dbReference type="Pfam" id="PF03466">
    <property type="entry name" value="LysR_substrate"/>
    <property type="match status" value="1"/>
</dbReference>
<dbReference type="InterPro" id="IPR005119">
    <property type="entry name" value="LysR_subst-bd"/>
</dbReference>
<dbReference type="Pfam" id="PF00126">
    <property type="entry name" value="HTH_1"/>
    <property type="match status" value="1"/>
</dbReference>
<name>A0A1H3QXK4_9ACTN</name>
<dbReference type="CDD" id="cd08434">
    <property type="entry name" value="PBP2_GltC_like"/>
    <property type="match status" value="1"/>
</dbReference>
<keyword evidence="7" id="KW-1185">Reference proteome</keyword>
<dbReference type="SUPFAM" id="SSF46785">
    <property type="entry name" value="Winged helix' DNA-binding domain"/>
    <property type="match status" value="1"/>
</dbReference>
<evidence type="ECO:0000313" key="6">
    <source>
        <dbReference type="EMBL" id="SDZ17775.1"/>
    </source>
</evidence>
<dbReference type="Gene3D" id="3.40.190.290">
    <property type="match status" value="1"/>
</dbReference>
<feature type="domain" description="HTH lysR-type" evidence="5">
    <location>
        <begin position="16"/>
        <end position="68"/>
    </location>
</feature>
<dbReference type="AlphaFoldDB" id="A0A1H3QXK4"/>
<evidence type="ECO:0000256" key="2">
    <source>
        <dbReference type="ARBA" id="ARBA00023015"/>
    </source>
</evidence>
<dbReference type="Proteomes" id="UP000242415">
    <property type="component" value="Unassembled WGS sequence"/>
</dbReference>
<reference evidence="7" key="1">
    <citation type="submission" date="2016-10" db="EMBL/GenBank/DDBJ databases">
        <authorList>
            <person name="Varghese N."/>
            <person name="Submissions S."/>
        </authorList>
    </citation>
    <scope>NUCLEOTIDE SEQUENCE [LARGE SCALE GENOMIC DNA]</scope>
    <source>
        <strain evidence="7">DSM 45245</strain>
    </source>
</reference>
<accession>A0A1H3QXK4</accession>
<keyword evidence="2" id="KW-0805">Transcription regulation</keyword>
<dbReference type="GO" id="GO:0003677">
    <property type="term" value="F:DNA binding"/>
    <property type="evidence" value="ECO:0007669"/>
    <property type="project" value="UniProtKB-KW"/>
</dbReference>
<dbReference type="OrthoDB" id="3181812at2"/>
<evidence type="ECO:0000256" key="1">
    <source>
        <dbReference type="ARBA" id="ARBA00009437"/>
    </source>
</evidence>
<dbReference type="GO" id="GO:0032993">
    <property type="term" value="C:protein-DNA complex"/>
    <property type="evidence" value="ECO:0007669"/>
    <property type="project" value="TreeGrafter"/>
</dbReference>
<dbReference type="STRING" id="405436.SAMN05444365_106171"/>
<dbReference type="InterPro" id="IPR036390">
    <property type="entry name" value="WH_DNA-bd_sf"/>
</dbReference>
<organism evidence="6 7">
    <name type="scientific">Micromonospora pattaloongensis</name>
    <dbReference type="NCBI Taxonomy" id="405436"/>
    <lineage>
        <taxon>Bacteria</taxon>
        <taxon>Bacillati</taxon>
        <taxon>Actinomycetota</taxon>
        <taxon>Actinomycetes</taxon>
        <taxon>Micromonosporales</taxon>
        <taxon>Micromonosporaceae</taxon>
        <taxon>Micromonospora</taxon>
    </lineage>
</organism>
<dbReference type="EMBL" id="FNPH01000006">
    <property type="protein sequence ID" value="SDZ17775.1"/>
    <property type="molecule type" value="Genomic_DNA"/>
</dbReference>
<dbReference type="SUPFAM" id="SSF53850">
    <property type="entry name" value="Periplasmic binding protein-like II"/>
    <property type="match status" value="1"/>
</dbReference>
<keyword evidence="3" id="KW-0238">DNA-binding</keyword>
<dbReference type="GO" id="GO:0003700">
    <property type="term" value="F:DNA-binding transcription factor activity"/>
    <property type="evidence" value="ECO:0007669"/>
    <property type="project" value="InterPro"/>
</dbReference>
<dbReference type="InterPro" id="IPR000847">
    <property type="entry name" value="LysR_HTH_N"/>
</dbReference>
<dbReference type="InterPro" id="IPR036388">
    <property type="entry name" value="WH-like_DNA-bd_sf"/>
</dbReference>
<dbReference type="Gene3D" id="1.10.10.10">
    <property type="entry name" value="Winged helix-like DNA-binding domain superfamily/Winged helix DNA-binding domain"/>
    <property type="match status" value="1"/>
</dbReference>
<dbReference type="RefSeq" id="WP_091558747.1">
    <property type="nucleotide sequence ID" value="NZ_FNPH01000006.1"/>
</dbReference>
<dbReference type="PANTHER" id="PTHR30346">
    <property type="entry name" value="TRANSCRIPTIONAL DUAL REGULATOR HCAR-RELATED"/>
    <property type="match status" value="1"/>
</dbReference>
<dbReference type="PROSITE" id="PS50931">
    <property type="entry name" value="HTH_LYSR"/>
    <property type="match status" value="1"/>
</dbReference>
<keyword evidence="4" id="KW-0804">Transcription</keyword>
<proteinExistence type="inferred from homology"/>
<protein>
    <submittedName>
        <fullName evidence="6">Transcriptional regulator</fullName>
    </submittedName>
</protein>
<evidence type="ECO:0000313" key="7">
    <source>
        <dbReference type="Proteomes" id="UP000242415"/>
    </source>
</evidence>
<dbReference type="PANTHER" id="PTHR30346:SF28">
    <property type="entry name" value="HTH-TYPE TRANSCRIPTIONAL REGULATOR CYNR"/>
    <property type="match status" value="1"/>
</dbReference>
<evidence type="ECO:0000256" key="3">
    <source>
        <dbReference type="ARBA" id="ARBA00023125"/>
    </source>
</evidence>
<evidence type="ECO:0000259" key="5">
    <source>
        <dbReference type="PROSITE" id="PS50931"/>
    </source>
</evidence>
<comment type="similarity">
    <text evidence="1">Belongs to the LysR transcriptional regulatory family.</text>
</comment>